<evidence type="ECO:0000256" key="5">
    <source>
        <dbReference type="ARBA" id="ARBA00012670"/>
    </source>
</evidence>
<dbReference type="Pfam" id="PF06964">
    <property type="entry name" value="Alpha-L-AF_C"/>
    <property type="match status" value="1"/>
</dbReference>
<dbReference type="RefSeq" id="WP_008720673.1">
    <property type="nucleotide sequence ID" value="NZ_JBBMFM010000062.1"/>
</dbReference>
<gene>
    <name evidence="10" type="ORF">WMQ36_15800</name>
</gene>
<dbReference type="PANTHER" id="PTHR43576">
    <property type="entry name" value="ALPHA-L-ARABINOFURANOSIDASE C-RELATED"/>
    <property type="match status" value="1"/>
</dbReference>
<dbReference type="EC" id="3.2.1.55" evidence="5"/>
<evidence type="ECO:0000256" key="6">
    <source>
        <dbReference type="ARBA" id="ARBA00022801"/>
    </source>
</evidence>
<evidence type="ECO:0000313" key="11">
    <source>
        <dbReference type="Proteomes" id="UP001454086"/>
    </source>
</evidence>
<organism evidence="10 11">
    <name type="scientific">Enterocloster hominis</name>
    <name type="common">ex Hitch et al. 2024</name>
    <dbReference type="NCBI Taxonomy" id="1917870"/>
    <lineage>
        <taxon>Bacteria</taxon>
        <taxon>Bacillati</taxon>
        <taxon>Bacillota</taxon>
        <taxon>Clostridia</taxon>
        <taxon>Lachnospirales</taxon>
        <taxon>Lachnospiraceae</taxon>
        <taxon>Enterocloster</taxon>
    </lineage>
</organism>
<evidence type="ECO:0000256" key="7">
    <source>
        <dbReference type="ARBA" id="ARBA00023277"/>
    </source>
</evidence>
<dbReference type="EMBL" id="JBBMFM010000062">
    <property type="protein sequence ID" value="MEQ2426438.1"/>
    <property type="molecule type" value="Genomic_DNA"/>
</dbReference>
<dbReference type="InterPro" id="IPR017853">
    <property type="entry name" value="GH"/>
</dbReference>
<comment type="similarity">
    <text evidence="3">Belongs to the glycosyl hydrolase 51 family.</text>
</comment>
<dbReference type="SMART" id="SM00813">
    <property type="entry name" value="Alpha-L-AF_C"/>
    <property type="match status" value="1"/>
</dbReference>
<proteinExistence type="inferred from homology"/>
<feature type="domain" description="Alpha-L-arabinofuranosidase C-terminal" evidence="9">
    <location>
        <begin position="313"/>
        <end position="508"/>
    </location>
</feature>
<protein>
    <recommendedName>
        <fullName evidence="5">non-reducing end alpha-L-arabinofuranosidase</fullName>
        <ecNumber evidence="5">3.2.1.55</ecNumber>
    </recommendedName>
</protein>
<dbReference type="SUPFAM" id="SSF51011">
    <property type="entry name" value="Glycosyl hydrolase domain"/>
    <property type="match status" value="1"/>
</dbReference>
<comment type="catalytic activity">
    <reaction evidence="1">
        <text>Hydrolysis of terminal non-reducing alpha-L-arabinofuranoside residues in alpha-L-arabinosides.</text>
        <dbReference type="EC" id="3.2.1.55"/>
    </reaction>
</comment>
<dbReference type="Gene3D" id="3.20.20.80">
    <property type="entry name" value="Glycosidases"/>
    <property type="match status" value="1"/>
</dbReference>
<evidence type="ECO:0000313" key="10">
    <source>
        <dbReference type="EMBL" id="MEQ2426438.1"/>
    </source>
</evidence>
<accession>A0ABV1D9J7</accession>
<evidence type="ECO:0000256" key="8">
    <source>
        <dbReference type="ARBA" id="ARBA00023295"/>
    </source>
</evidence>
<dbReference type="InterPro" id="IPR013780">
    <property type="entry name" value="Glyco_hydro_b"/>
</dbReference>
<evidence type="ECO:0000259" key="9">
    <source>
        <dbReference type="SMART" id="SM00813"/>
    </source>
</evidence>
<keyword evidence="6" id="KW-0378">Hydrolase</keyword>
<evidence type="ECO:0000256" key="4">
    <source>
        <dbReference type="ARBA" id="ARBA00011165"/>
    </source>
</evidence>
<keyword evidence="7" id="KW-0119">Carbohydrate metabolism</keyword>
<dbReference type="InterPro" id="IPR055235">
    <property type="entry name" value="ASD1_cat"/>
</dbReference>
<keyword evidence="11" id="KW-1185">Reference proteome</keyword>
<reference evidence="10 11" key="1">
    <citation type="submission" date="2024-03" db="EMBL/GenBank/DDBJ databases">
        <title>Human intestinal bacterial collection.</title>
        <authorList>
            <person name="Pauvert C."/>
            <person name="Hitch T.C.A."/>
            <person name="Clavel T."/>
        </authorList>
    </citation>
    <scope>NUCLEOTIDE SEQUENCE [LARGE SCALE GENOMIC DNA]</scope>
    <source>
        <strain evidence="10 11">CLA-SR-H021</strain>
    </source>
</reference>
<dbReference type="PANTHER" id="PTHR43576:SF2">
    <property type="entry name" value="INTRACELLULAR EXO-ALPHA-L-ARABINOFURANOSIDASE 2"/>
    <property type="match status" value="1"/>
</dbReference>
<keyword evidence="8" id="KW-0326">Glycosidase</keyword>
<name>A0ABV1D9J7_9FIRM</name>
<dbReference type="Pfam" id="PF22848">
    <property type="entry name" value="ASD1_dom"/>
    <property type="match status" value="1"/>
</dbReference>
<dbReference type="SUPFAM" id="SSF51445">
    <property type="entry name" value="(Trans)glycosidases"/>
    <property type="match status" value="1"/>
</dbReference>
<sequence>MANQIIVNAKAEKSTISRMIYGHFAEHLGRCIYDGFYVGKDSKIPNINGMRTDIIEALKRIKIPCLRWPGGCFADEYHWRDGIGPQESRPSMVNTHWGGVVENNHFGTHEFFELCEMLETEPYICGNVGSGTIQEMSEWIEYMTFDGQSPMADLRKQNGREKPWRLKYFGIGNENWGCGGRMRAEYYADEVTRYNLYARDYGDNKLYRIGAGPRGANYKWTEVMMRDASMFLDAIALHYYTRVGDQVIIEHLPDGNERYLRDNSKSRKSATDFDEGQWFGIMKAALFTDELVSRHIAIMDQYDPDKKVALIVDEWGTWFDNEPGTNPGFLYQQNTLRDAVSAGTSLNIFNNHADRIHMTNIAQTVNVLQAMVLTEGEKMILTPTYHIYDMYKVHQDAKLLDFAILSDDYECDYECGTEKLKQINASISKDAKGNINATLVNVNPNQMAEVTFHIGDFGMISQVCGTVLTSDAMNTMNTFEHPNQIHPREFTDFVIEGNTIYIKMPSKSVILLTIKR</sequence>
<dbReference type="Proteomes" id="UP001454086">
    <property type="component" value="Unassembled WGS sequence"/>
</dbReference>
<evidence type="ECO:0000256" key="2">
    <source>
        <dbReference type="ARBA" id="ARBA00004881"/>
    </source>
</evidence>
<dbReference type="Gene3D" id="2.60.40.1180">
    <property type="entry name" value="Golgi alpha-mannosidase II"/>
    <property type="match status" value="1"/>
</dbReference>
<evidence type="ECO:0000256" key="3">
    <source>
        <dbReference type="ARBA" id="ARBA00007186"/>
    </source>
</evidence>
<evidence type="ECO:0000256" key="1">
    <source>
        <dbReference type="ARBA" id="ARBA00001462"/>
    </source>
</evidence>
<comment type="subunit">
    <text evidence="4">Homohexamer; trimer of dimers.</text>
</comment>
<comment type="caution">
    <text evidence="10">The sequence shown here is derived from an EMBL/GenBank/DDBJ whole genome shotgun (WGS) entry which is preliminary data.</text>
</comment>
<dbReference type="InterPro" id="IPR010720">
    <property type="entry name" value="Alpha-L-AF_C"/>
</dbReference>
<comment type="pathway">
    <text evidence="2">Glycan metabolism.</text>
</comment>